<comment type="pathway">
    <text evidence="1">Protein modification; protein sumoylation.</text>
</comment>
<evidence type="ECO:0000259" key="11">
    <source>
        <dbReference type="PROSITE" id="PS51466"/>
    </source>
</evidence>
<accession>A0A8H5H1V6</accession>
<keyword evidence="13" id="KW-1185">Reference proteome</keyword>
<reference evidence="12 13" key="1">
    <citation type="journal article" date="2020" name="ISME J.">
        <title>Uncovering the hidden diversity of litter-decomposition mechanisms in mushroom-forming fungi.</title>
        <authorList>
            <person name="Floudas D."/>
            <person name="Bentzer J."/>
            <person name="Ahren D."/>
            <person name="Johansson T."/>
            <person name="Persson P."/>
            <person name="Tunlid A."/>
        </authorList>
    </citation>
    <scope>NUCLEOTIDE SEQUENCE [LARGE SCALE GENOMIC DNA]</scope>
    <source>
        <strain evidence="12 13">CBS 291.85</strain>
    </source>
</reference>
<feature type="region of interest" description="Disordered" evidence="9">
    <location>
        <begin position="415"/>
        <end position="633"/>
    </location>
</feature>
<dbReference type="Pfam" id="PF02891">
    <property type="entry name" value="zf-MIZ"/>
    <property type="match status" value="1"/>
</dbReference>
<keyword evidence="7" id="KW-0862">Zinc</keyword>
<sequence length="633" mass="69696">MASHDVWLDFENLRHSVKHNTVDRLKQILSGLNDECGIHISKSGKKQDIIDRIVQTLDAWKQANAIEKWTKAKAILYQVRNSGTSSSTGKIPSYSAPGSSSSSAGRYDPYAPRKYSGSFGVPATSPVKTATSKQPSLRFKDSPFFRVDDMVSSVVECPESSSSMDRRQQTVLFTLTSQQLDKLKGDNYQLRLFCTSSTFYSNSSLRYNPPCPIEFPPTCEVRVNNVPLTASLKGLKKKPGTAPPPDLGKFVRLNTTQNRVEMIYVNSQQPTQPKKYYLVVQLVETTNVVTLVDGLKRNHFKTCEEIQQQIKASNLEDDDIIAGPQKMSLKCPLTLLRVNTPCRSSKCVHRQCFDATSWFSVMEQTTTWLCPVCEQVLETGDLIIDGFFESILKACPDTVEDVMVEADGEWHTTDNKYGSTAWKIKHPPEKSKPPPPSRKPSFNPIKAATPSSTHGSAFPNGDAKKPAVEITILDDSDDEDEGRVKRELSPSFGKSVSAGASLPPQTQSQEEVIDLTLDSDDDDEPPLRDSLKRKASDAALSPTESIWKKGRLEANQPSSSVSSREAGLSSPVPANSSSATAVRYPSTYHNGPPMPSAFSGTSSFGRNMNGAPQLPPLTRPYPYQSNTTTNGWP</sequence>
<protein>
    <submittedName>
        <fullName evidence="12">Uncharacterized protein</fullName>
    </submittedName>
</protein>
<feature type="compositionally biased region" description="Low complexity" evidence="9">
    <location>
        <begin position="92"/>
        <end position="105"/>
    </location>
</feature>
<evidence type="ECO:0000256" key="7">
    <source>
        <dbReference type="ARBA" id="ARBA00022833"/>
    </source>
</evidence>
<comment type="similarity">
    <text evidence="2">Belongs to the PIAS family.</text>
</comment>
<gene>
    <name evidence="12" type="ORF">D9758_000321</name>
</gene>
<keyword evidence="6" id="KW-0833">Ubl conjugation pathway</keyword>
<dbReference type="InterPro" id="IPR004181">
    <property type="entry name" value="Znf_MIZ"/>
</dbReference>
<dbReference type="InterPro" id="IPR023321">
    <property type="entry name" value="PINIT"/>
</dbReference>
<feature type="domain" description="SP-RING-type" evidence="10">
    <location>
        <begin position="316"/>
        <end position="401"/>
    </location>
</feature>
<dbReference type="Gene3D" id="2.60.120.780">
    <property type="entry name" value="PINIT domain"/>
    <property type="match status" value="1"/>
</dbReference>
<dbReference type="Gene3D" id="3.30.40.10">
    <property type="entry name" value="Zinc/RING finger domain, C3HC4 (zinc finger)"/>
    <property type="match status" value="1"/>
</dbReference>
<dbReference type="InterPro" id="IPR013083">
    <property type="entry name" value="Znf_RING/FYVE/PHD"/>
</dbReference>
<feature type="compositionally biased region" description="Acidic residues" evidence="9">
    <location>
        <begin position="472"/>
        <end position="481"/>
    </location>
</feature>
<dbReference type="GO" id="GO:0061665">
    <property type="term" value="F:SUMO ligase activity"/>
    <property type="evidence" value="ECO:0007669"/>
    <property type="project" value="TreeGrafter"/>
</dbReference>
<comment type="caution">
    <text evidence="12">The sequence shown here is derived from an EMBL/GenBank/DDBJ whole genome shotgun (WGS) entry which is preliminary data.</text>
</comment>
<dbReference type="PANTHER" id="PTHR10782">
    <property type="entry name" value="ZINC FINGER MIZ DOMAIN-CONTAINING PROTEIN"/>
    <property type="match status" value="1"/>
</dbReference>
<feature type="region of interest" description="Disordered" evidence="9">
    <location>
        <begin position="82"/>
        <end position="107"/>
    </location>
</feature>
<feature type="compositionally biased region" description="Acidic residues" evidence="9">
    <location>
        <begin position="511"/>
        <end position="524"/>
    </location>
</feature>
<organism evidence="12 13">
    <name type="scientific">Tetrapyrgos nigripes</name>
    <dbReference type="NCBI Taxonomy" id="182062"/>
    <lineage>
        <taxon>Eukaryota</taxon>
        <taxon>Fungi</taxon>
        <taxon>Dikarya</taxon>
        <taxon>Basidiomycota</taxon>
        <taxon>Agaricomycotina</taxon>
        <taxon>Agaricomycetes</taxon>
        <taxon>Agaricomycetidae</taxon>
        <taxon>Agaricales</taxon>
        <taxon>Marasmiineae</taxon>
        <taxon>Marasmiaceae</taxon>
        <taxon>Tetrapyrgos</taxon>
    </lineage>
</organism>
<evidence type="ECO:0000256" key="6">
    <source>
        <dbReference type="ARBA" id="ARBA00022786"/>
    </source>
</evidence>
<dbReference type="GO" id="GO:0000785">
    <property type="term" value="C:chromatin"/>
    <property type="evidence" value="ECO:0007669"/>
    <property type="project" value="TreeGrafter"/>
</dbReference>
<evidence type="ECO:0000256" key="1">
    <source>
        <dbReference type="ARBA" id="ARBA00004718"/>
    </source>
</evidence>
<feature type="compositionally biased region" description="Polar residues" evidence="9">
    <location>
        <begin position="623"/>
        <end position="633"/>
    </location>
</feature>
<evidence type="ECO:0000256" key="8">
    <source>
        <dbReference type="PROSITE-ProRule" id="PRU00452"/>
    </source>
</evidence>
<evidence type="ECO:0000256" key="3">
    <source>
        <dbReference type="ARBA" id="ARBA00022679"/>
    </source>
</evidence>
<evidence type="ECO:0000256" key="5">
    <source>
        <dbReference type="ARBA" id="ARBA00022771"/>
    </source>
</evidence>
<dbReference type="PANTHER" id="PTHR10782:SF4">
    <property type="entry name" value="TONALLI, ISOFORM E"/>
    <property type="match status" value="1"/>
</dbReference>
<keyword evidence="4" id="KW-0479">Metal-binding</keyword>
<dbReference type="PROSITE" id="PS51466">
    <property type="entry name" value="PINIT"/>
    <property type="match status" value="1"/>
</dbReference>
<evidence type="ECO:0000256" key="2">
    <source>
        <dbReference type="ARBA" id="ARBA00005383"/>
    </source>
</evidence>
<name>A0A8H5H1V6_9AGAR</name>
<feature type="compositionally biased region" description="Basic and acidic residues" evidence="9">
    <location>
        <begin position="525"/>
        <end position="536"/>
    </location>
</feature>
<evidence type="ECO:0000313" key="12">
    <source>
        <dbReference type="EMBL" id="KAF5374880.1"/>
    </source>
</evidence>
<dbReference type="EMBL" id="JAACJM010000001">
    <property type="protein sequence ID" value="KAF5374880.1"/>
    <property type="molecule type" value="Genomic_DNA"/>
</dbReference>
<keyword evidence="5 8" id="KW-0863">Zinc-finger</keyword>
<evidence type="ECO:0000259" key="10">
    <source>
        <dbReference type="PROSITE" id="PS51044"/>
    </source>
</evidence>
<evidence type="ECO:0000313" key="13">
    <source>
        <dbReference type="Proteomes" id="UP000559256"/>
    </source>
</evidence>
<dbReference type="PROSITE" id="PS51044">
    <property type="entry name" value="ZF_SP_RING"/>
    <property type="match status" value="1"/>
</dbReference>
<dbReference type="GO" id="GO:0016925">
    <property type="term" value="P:protein sumoylation"/>
    <property type="evidence" value="ECO:0007669"/>
    <property type="project" value="UniProtKB-UniPathway"/>
</dbReference>
<dbReference type="GO" id="GO:0008270">
    <property type="term" value="F:zinc ion binding"/>
    <property type="evidence" value="ECO:0007669"/>
    <property type="project" value="UniProtKB-KW"/>
</dbReference>
<dbReference type="Proteomes" id="UP000559256">
    <property type="component" value="Unassembled WGS sequence"/>
</dbReference>
<evidence type="ECO:0000256" key="9">
    <source>
        <dbReference type="SAM" id="MobiDB-lite"/>
    </source>
</evidence>
<dbReference type="AlphaFoldDB" id="A0A8H5H1V6"/>
<feature type="domain" description="PINIT" evidence="11">
    <location>
        <begin position="119"/>
        <end position="286"/>
    </location>
</feature>
<dbReference type="OrthoDB" id="28127at2759"/>
<dbReference type="Pfam" id="PF14324">
    <property type="entry name" value="PINIT"/>
    <property type="match status" value="1"/>
</dbReference>
<dbReference type="UniPathway" id="UPA00886"/>
<dbReference type="InterPro" id="IPR038654">
    <property type="entry name" value="PINIT_sf"/>
</dbReference>
<evidence type="ECO:0000256" key="4">
    <source>
        <dbReference type="ARBA" id="ARBA00022723"/>
    </source>
</evidence>
<proteinExistence type="inferred from homology"/>
<keyword evidence="3" id="KW-0808">Transferase</keyword>